<accession>A0A6L9SDQ8</accession>
<feature type="domain" description="Mechanosensitive ion channel transmembrane helices 2/3" evidence="11">
    <location>
        <begin position="100"/>
        <end position="140"/>
    </location>
</feature>
<organism evidence="12 13">
    <name type="scientific">Phytoactinopolyspora halotolerans</name>
    <dbReference type="NCBI Taxonomy" id="1981512"/>
    <lineage>
        <taxon>Bacteria</taxon>
        <taxon>Bacillati</taxon>
        <taxon>Actinomycetota</taxon>
        <taxon>Actinomycetes</taxon>
        <taxon>Jiangellales</taxon>
        <taxon>Jiangellaceae</taxon>
        <taxon>Phytoactinopolyspora</taxon>
    </lineage>
</organism>
<evidence type="ECO:0000259" key="11">
    <source>
        <dbReference type="Pfam" id="PF21088"/>
    </source>
</evidence>
<dbReference type="AlphaFoldDB" id="A0A6L9SDQ8"/>
<evidence type="ECO:0000256" key="5">
    <source>
        <dbReference type="ARBA" id="ARBA00022989"/>
    </source>
</evidence>
<dbReference type="InterPro" id="IPR006685">
    <property type="entry name" value="MscS_channel_2nd"/>
</dbReference>
<dbReference type="GO" id="GO:0005886">
    <property type="term" value="C:plasma membrane"/>
    <property type="evidence" value="ECO:0007669"/>
    <property type="project" value="UniProtKB-SubCell"/>
</dbReference>
<feature type="compositionally biased region" description="Low complexity" evidence="7">
    <location>
        <begin position="313"/>
        <end position="345"/>
    </location>
</feature>
<feature type="transmembrane region" description="Helical" evidence="8">
    <location>
        <begin position="28"/>
        <end position="45"/>
    </location>
</feature>
<keyword evidence="4 8" id="KW-0812">Transmembrane</keyword>
<reference evidence="12 13" key="1">
    <citation type="submission" date="2020-02" db="EMBL/GenBank/DDBJ databases">
        <authorList>
            <person name="Li X.-J."/>
            <person name="Han X.-M."/>
        </authorList>
    </citation>
    <scope>NUCLEOTIDE SEQUENCE [LARGE SCALE GENOMIC DNA]</scope>
    <source>
        <strain evidence="12 13">CCTCC AB 2017055</strain>
    </source>
</reference>
<feature type="region of interest" description="Disordered" evidence="7">
    <location>
        <begin position="313"/>
        <end position="378"/>
    </location>
</feature>
<feature type="transmembrane region" description="Helical" evidence="8">
    <location>
        <begin position="124"/>
        <end position="143"/>
    </location>
</feature>
<keyword evidence="5 8" id="KW-1133">Transmembrane helix</keyword>
<dbReference type="InterPro" id="IPR011066">
    <property type="entry name" value="MscS_channel_C_sf"/>
</dbReference>
<name>A0A6L9SDQ8_9ACTN</name>
<comment type="subcellular location">
    <subcellularLocation>
        <location evidence="1">Cell membrane</location>
        <topology evidence="1">Multi-pass membrane protein</topology>
    </subcellularLocation>
</comment>
<dbReference type="PANTHER" id="PTHR30460:SF0">
    <property type="entry name" value="MODERATE CONDUCTANCE MECHANOSENSITIVE CHANNEL YBIO"/>
    <property type="match status" value="1"/>
</dbReference>
<dbReference type="Gene3D" id="2.30.30.60">
    <property type="match status" value="1"/>
</dbReference>
<comment type="similarity">
    <text evidence="2">Belongs to the MscS (TC 1.A.23) family.</text>
</comment>
<keyword evidence="13" id="KW-1185">Reference proteome</keyword>
<evidence type="ECO:0000256" key="8">
    <source>
        <dbReference type="SAM" id="Phobius"/>
    </source>
</evidence>
<gene>
    <name evidence="12" type="ORF">G1H10_21015</name>
</gene>
<evidence type="ECO:0000313" key="13">
    <source>
        <dbReference type="Proteomes" id="UP000475214"/>
    </source>
</evidence>
<feature type="transmembrane region" description="Helical" evidence="8">
    <location>
        <begin position="95"/>
        <end position="118"/>
    </location>
</feature>
<dbReference type="PANTHER" id="PTHR30460">
    <property type="entry name" value="MODERATE CONDUCTANCE MECHANOSENSITIVE CHANNEL YBIO"/>
    <property type="match status" value="1"/>
</dbReference>
<dbReference type="InterPro" id="IPR010920">
    <property type="entry name" value="LSM_dom_sf"/>
</dbReference>
<evidence type="ECO:0000256" key="1">
    <source>
        <dbReference type="ARBA" id="ARBA00004651"/>
    </source>
</evidence>
<feature type="domain" description="Mechanosensitive ion channel MscS C-terminal" evidence="10">
    <location>
        <begin position="212"/>
        <end position="299"/>
    </location>
</feature>
<dbReference type="Proteomes" id="UP000475214">
    <property type="component" value="Unassembled WGS sequence"/>
</dbReference>
<evidence type="ECO:0000256" key="2">
    <source>
        <dbReference type="ARBA" id="ARBA00008017"/>
    </source>
</evidence>
<sequence>MTYFAQNQEDDPERFSGDWWTDVLLDRPIQLLVLVALAVILRYMLHKVIARVVRRTVDREPPKSVLGSETAARIVFGSAGAYSERRALRVETLGSLLKSVTTFVIGVIAVVMALDILGYPIGPLLASAGIAGVALGFGAQNLVKDFLAGISMLLEDQYGVGDVIDMGEASGVVEAVALRVTRLRSVDGTVWYVRNGEVIRIGNSSQDWARAVIDVGVSYDSDTATVRRLLEEVGHELATEEVWSDLILDEPEVWGVEALGADSIVVRLVVQTRPLEQWKVARELRERIKRRFDAEGIEIPFPQRTLWVRQGEAVEPETAGAAPTTTGEEHAGAAPAPSTARSTPTVREAETDEEQPVPTADTPEEQQQKAERPPAPEV</sequence>
<dbReference type="GO" id="GO:0008381">
    <property type="term" value="F:mechanosensitive monoatomic ion channel activity"/>
    <property type="evidence" value="ECO:0007669"/>
    <property type="project" value="InterPro"/>
</dbReference>
<evidence type="ECO:0000256" key="6">
    <source>
        <dbReference type="ARBA" id="ARBA00023136"/>
    </source>
</evidence>
<dbReference type="RefSeq" id="WP_163741423.1">
    <property type="nucleotide sequence ID" value="NZ_JAAGOA010000016.1"/>
</dbReference>
<dbReference type="Gene3D" id="3.30.70.100">
    <property type="match status" value="1"/>
</dbReference>
<dbReference type="InterPro" id="IPR011014">
    <property type="entry name" value="MscS_channel_TM-2"/>
</dbReference>
<protein>
    <submittedName>
        <fullName evidence="12">Mechanosensitive ion channel</fullName>
    </submittedName>
</protein>
<evidence type="ECO:0000256" key="3">
    <source>
        <dbReference type="ARBA" id="ARBA00022475"/>
    </source>
</evidence>
<dbReference type="InterPro" id="IPR049278">
    <property type="entry name" value="MS_channel_C"/>
</dbReference>
<keyword evidence="3" id="KW-1003">Cell membrane</keyword>
<dbReference type="Pfam" id="PF21082">
    <property type="entry name" value="MS_channel_3rd"/>
    <property type="match status" value="1"/>
</dbReference>
<dbReference type="Gene3D" id="1.10.287.1260">
    <property type="match status" value="1"/>
</dbReference>
<evidence type="ECO:0000256" key="4">
    <source>
        <dbReference type="ARBA" id="ARBA00022692"/>
    </source>
</evidence>
<dbReference type="SUPFAM" id="SSF82861">
    <property type="entry name" value="Mechanosensitive channel protein MscS (YggB), transmembrane region"/>
    <property type="match status" value="1"/>
</dbReference>
<feature type="compositionally biased region" description="Basic and acidic residues" evidence="7">
    <location>
        <begin position="366"/>
        <end position="378"/>
    </location>
</feature>
<evidence type="ECO:0000313" key="12">
    <source>
        <dbReference type="EMBL" id="NEE02651.1"/>
    </source>
</evidence>
<feature type="domain" description="Mechanosensitive ion channel MscS" evidence="9">
    <location>
        <begin position="141"/>
        <end position="205"/>
    </location>
</feature>
<keyword evidence="6 8" id="KW-0472">Membrane</keyword>
<dbReference type="InterPro" id="IPR045276">
    <property type="entry name" value="YbiO_bact"/>
</dbReference>
<dbReference type="Pfam" id="PF00924">
    <property type="entry name" value="MS_channel_2nd"/>
    <property type="match status" value="1"/>
</dbReference>
<dbReference type="SUPFAM" id="SSF50182">
    <property type="entry name" value="Sm-like ribonucleoproteins"/>
    <property type="match status" value="1"/>
</dbReference>
<dbReference type="FunFam" id="3.30.70.100:FF:000018">
    <property type="entry name" value="MscS mechanosensitive ion channel"/>
    <property type="match status" value="1"/>
</dbReference>
<evidence type="ECO:0000256" key="7">
    <source>
        <dbReference type="SAM" id="MobiDB-lite"/>
    </source>
</evidence>
<dbReference type="FunFam" id="2.30.30.60:FF:000001">
    <property type="entry name" value="MscS Mechanosensitive ion channel"/>
    <property type="match status" value="1"/>
</dbReference>
<dbReference type="SUPFAM" id="SSF82689">
    <property type="entry name" value="Mechanosensitive channel protein MscS (YggB), C-terminal domain"/>
    <property type="match status" value="1"/>
</dbReference>
<dbReference type="EMBL" id="JAAGOA010000016">
    <property type="protein sequence ID" value="NEE02651.1"/>
    <property type="molecule type" value="Genomic_DNA"/>
</dbReference>
<proteinExistence type="inferred from homology"/>
<dbReference type="InterPro" id="IPR023408">
    <property type="entry name" value="MscS_beta-dom_sf"/>
</dbReference>
<evidence type="ECO:0000259" key="9">
    <source>
        <dbReference type="Pfam" id="PF00924"/>
    </source>
</evidence>
<dbReference type="Pfam" id="PF21088">
    <property type="entry name" value="MS_channel_1st"/>
    <property type="match status" value="1"/>
</dbReference>
<dbReference type="InterPro" id="IPR049142">
    <property type="entry name" value="MS_channel_1st"/>
</dbReference>
<comment type="caution">
    <text evidence="12">The sequence shown here is derived from an EMBL/GenBank/DDBJ whole genome shotgun (WGS) entry which is preliminary data.</text>
</comment>
<evidence type="ECO:0000259" key="10">
    <source>
        <dbReference type="Pfam" id="PF21082"/>
    </source>
</evidence>